<name>T1IG57_RHOPR</name>
<feature type="compositionally biased region" description="Polar residues" evidence="1">
    <location>
        <begin position="1"/>
        <end position="18"/>
    </location>
</feature>
<feature type="region of interest" description="Disordered" evidence="1">
    <location>
        <begin position="119"/>
        <end position="170"/>
    </location>
</feature>
<dbReference type="VEuPathDB" id="VectorBase:RPRC015276"/>
<feature type="compositionally biased region" description="Polar residues" evidence="1">
    <location>
        <begin position="138"/>
        <end position="160"/>
    </location>
</feature>
<dbReference type="InParanoid" id="T1IG57"/>
<evidence type="ECO:0000313" key="3">
    <source>
        <dbReference type="Proteomes" id="UP000015103"/>
    </source>
</evidence>
<feature type="compositionally biased region" description="Polar residues" evidence="1">
    <location>
        <begin position="27"/>
        <end position="38"/>
    </location>
</feature>
<accession>T1IG57</accession>
<dbReference type="AlphaFoldDB" id="T1IG57"/>
<keyword evidence="3" id="KW-1185">Reference proteome</keyword>
<dbReference type="EMBL" id="ACPB03011557">
    <property type="status" value="NOT_ANNOTATED_CDS"/>
    <property type="molecule type" value="Genomic_DNA"/>
</dbReference>
<feature type="compositionally biased region" description="Polar residues" evidence="1">
    <location>
        <begin position="58"/>
        <end position="84"/>
    </location>
</feature>
<dbReference type="EnsemblMetazoa" id="RPRC015276-RA">
    <property type="protein sequence ID" value="RPRC015276-PA"/>
    <property type="gene ID" value="RPRC015276"/>
</dbReference>
<organism evidence="2 3">
    <name type="scientific">Rhodnius prolixus</name>
    <name type="common">Triatomid bug</name>
    <dbReference type="NCBI Taxonomy" id="13249"/>
    <lineage>
        <taxon>Eukaryota</taxon>
        <taxon>Metazoa</taxon>
        <taxon>Ecdysozoa</taxon>
        <taxon>Arthropoda</taxon>
        <taxon>Hexapoda</taxon>
        <taxon>Insecta</taxon>
        <taxon>Pterygota</taxon>
        <taxon>Neoptera</taxon>
        <taxon>Paraneoptera</taxon>
        <taxon>Hemiptera</taxon>
        <taxon>Heteroptera</taxon>
        <taxon>Panheteroptera</taxon>
        <taxon>Cimicomorpha</taxon>
        <taxon>Reduviidae</taxon>
        <taxon>Triatominae</taxon>
        <taxon>Rhodnius</taxon>
    </lineage>
</organism>
<evidence type="ECO:0000313" key="2">
    <source>
        <dbReference type="EnsemblMetazoa" id="RPRC015276-PA"/>
    </source>
</evidence>
<protein>
    <submittedName>
        <fullName evidence="2">Uncharacterized protein</fullName>
    </submittedName>
</protein>
<proteinExistence type="predicted"/>
<feature type="region of interest" description="Disordered" evidence="1">
    <location>
        <begin position="183"/>
        <end position="234"/>
    </location>
</feature>
<evidence type="ECO:0000256" key="1">
    <source>
        <dbReference type="SAM" id="MobiDB-lite"/>
    </source>
</evidence>
<feature type="compositionally biased region" description="Polar residues" evidence="1">
    <location>
        <begin position="203"/>
        <end position="227"/>
    </location>
</feature>
<reference evidence="2" key="1">
    <citation type="submission" date="2015-05" db="UniProtKB">
        <authorList>
            <consortium name="EnsemblMetazoa"/>
        </authorList>
    </citation>
    <scope>IDENTIFICATION</scope>
</reference>
<sequence length="234" mass="25766">MDKNSDGPSKSSSICSNESPDEEDNTKNSNTTGSQFIQANCEVLQDKDNNLDVKPPQFSRSSTQLQINSDCAGPSTSYNRNNIGSPKEPIPSTSKYGYNLPMEEDDLLNAIMTNYDVSRNHRRTRSPPLKIDSDCAGPSTSYNKVNTASSEEPLPSTSKCEINPPMDDDDELLSEILTNYDVSRNRRRTRRPLPQLKIDSDSAGPSTSYNKVNTASSEEPLPSTSKCEFNPPMG</sequence>
<dbReference type="HOGENOM" id="CLU_1186291_0_0_1"/>
<feature type="region of interest" description="Disordered" evidence="1">
    <location>
        <begin position="1"/>
        <end position="98"/>
    </location>
</feature>
<dbReference type="Proteomes" id="UP000015103">
    <property type="component" value="Unassembled WGS sequence"/>
</dbReference>